<accession>A0A2T7CR92</accession>
<proteinExistence type="predicted"/>
<dbReference type="PANTHER" id="PTHR47186">
    <property type="entry name" value="LEUCINE-RICH REPEAT-CONTAINING PROTEIN 57"/>
    <property type="match status" value="1"/>
</dbReference>
<sequence length="820" mass="92237">MHDLVHDLATLIINDELIVSYVASKSNNAHNQKCCRYALVTKYDQETKLSSVLPSKVRALHFSDSGKLDLCSRAFSSTKCLRILDFSGCSSTMLPPSIGQLKQLKYLTAPRMQNEILPENITELSKLQYLNLNGSSQISALPESIGKLGCLKYLELSGCSGISKLPESFGDLKSMMHLDMSGCSGIRELPGSLGNLTNLQHLKLSECSSVKAIPESLCGLTQLQYLNLSSCRYLARLPEAIGCLVDLQYLNMSECSGIRELPESFKRLCNLLYLDLHDSSIEKRLPGALRGLTALQYLDMSQYVRAENLEKDDLPFAMRKLTNLKVLNLSSWRLHGLLNVQKNDADYLDFIGALTNLECLDLSSNGPDYLPESMGNVKRLRTLHLQNCWSLESLPESIGGATGLKCVLLDRCSPKLIDQAHSLLHYSLTLPLFMVRVDDVRAHSNLHLLEGENVGELHIVSLENVRFLEEAQRLELMTKRNLLTLKLSWTRGAERHLEDKDLLGQLVPPMSLKDFSLEHYSSPSFPSWVMDISHHLLNLTSINMSDLPECSNLPPLGQLPHLEILRLWSLPRVAKIDRGICGGKGAFSRLAKFKLGRMEGLEEWNTTYPGDDGVEEFMFPILDTFEAFNCPRLRLKPCPPKCRQYKIQLSDQVISSLEEVPTSNHRCNSTPTTSLIIDSRCHSIRMFHHFLALQELKFFCPDLRSLPEGIQKLSSLQSLESDGCYMLSALPEWLSDISSLKRLVIRGCRSIKSFPPCIQQLTNLQQLVIGANEELRQCCESEENKGKLAHIKNAVSSRQNCVYPYQAFKYSLYNLCTSFL</sequence>
<dbReference type="InterPro" id="IPR055414">
    <property type="entry name" value="LRR_R13L4/SHOC2-like"/>
</dbReference>
<protein>
    <recommendedName>
        <fullName evidence="6">NB-ARC domain-containing protein</fullName>
    </recommendedName>
</protein>
<dbReference type="Gramene" id="PUZ45859">
    <property type="protein sequence ID" value="PUZ45859"/>
    <property type="gene ID" value="GQ55_8G258200"/>
</dbReference>
<evidence type="ECO:0000256" key="1">
    <source>
        <dbReference type="ARBA" id="ARBA00022737"/>
    </source>
</evidence>
<feature type="domain" description="Disease resistance R13L4/SHOC-2-like LRR" evidence="2">
    <location>
        <begin position="119"/>
        <end position="223"/>
    </location>
</feature>
<dbReference type="EMBL" id="CM009756">
    <property type="protein sequence ID" value="PUZ45859.1"/>
    <property type="molecule type" value="Genomic_DNA"/>
</dbReference>
<dbReference type="Proteomes" id="UP000244336">
    <property type="component" value="Chromosome 8"/>
</dbReference>
<dbReference type="SUPFAM" id="SSF52058">
    <property type="entry name" value="L domain-like"/>
    <property type="match status" value="2"/>
</dbReference>
<evidence type="ECO:0000313" key="5">
    <source>
        <dbReference type="Proteomes" id="UP000244336"/>
    </source>
</evidence>
<dbReference type="STRING" id="1504633.A0A2T7CR92"/>
<evidence type="ECO:0000259" key="2">
    <source>
        <dbReference type="Pfam" id="PF23598"/>
    </source>
</evidence>
<name>A0A2T7CR92_9POAL</name>
<evidence type="ECO:0008006" key="6">
    <source>
        <dbReference type="Google" id="ProtNLM"/>
    </source>
</evidence>
<keyword evidence="1" id="KW-0677">Repeat</keyword>
<dbReference type="PANTHER" id="PTHR47186:SF3">
    <property type="entry name" value="OS09G0267800 PROTEIN"/>
    <property type="match status" value="1"/>
</dbReference>
<evidence type="ECO:0000313" key="4">
    <source>
        <dbReference type="EMBL" id="PUZ45859.1"/>
    </source>
</evidence>
<dbReference type="AlphaFoldDB" id="A0A2T7CR92"/>
<reference evidence="4 5" key="1">
    <citation type="submission" date="2018-04" db="EMBL/GenBank/DDBJ databases">
        <title>WGS assembly of Panicum hallii var. hallii HAL2.</title>
        <authorList>
            <person name="Lovell J."/>
            <person name="Jenkins J."/>
            <person name="Lowry D."/>
            <person name="Mamidi S."/>
            <person name="Sreedasyam A."/>
            <person name="Weng X."/>
            <person name="Barry K."/>
            <person name="Bonette J."/>
            <person name="Campitelli B."/>
            <person name="Daum C."/>
            <person name="Gordon S."/>
            <person name="Gould B."/>
            <person name="Lipzen A."/>
            <person name="MacQueen A."/>
            <person name="Palacio-Mejia J."/>
            <person name="Plott C."/>
            <person name="Shakirov E."/>
            <person name="Shu S."/>
            <person name="Yoshinaga Y."/>
            <person name="Zane M."/>
            <person name="Rokhsar D."/>
            <person name="Grimwood J."/>
            <person name="Schmutz J."/>
            <person name="Juenger T."/>
        </authorList>
    </citation>
    <scope>NUCLEOTIDE SEQUENCE [LARGE SCALE GENOMIC DNA]</scope>
    <source>
        <strain evidence="5">cv. HAL2</strain>
    </source>
</reference>
<evidence type="ECO:0000259" key="3">
    <source>
        <dbReference type="Pfam" id="PF25019"/>
    </source>
</evidence>
<feature type="domain" description="R13L1/DRL21-like LRR repeat region" evidence="3">
    <location>
        <begin position="454"/>
        <end position="568"/>
    </location>
</feature>
<dbReference type="Gene3D" id="3.80.10.10">
    <property type="entry name" value="Ribonuclease Inhibitor"/>
    <property type="match status" value="4"/>
</dbReference>
<dbReference type="Pfam" id="PF25019">
    <property type="entry name" value="LRR_R13L1-DRL21"/>
    <property type="match status" value="1"/>
</dbReference>
<dbReference type="InterPro" id="IPR056789">
    <property type="entry name" value="LRR_R13L1-DRL21"/>
</dbReference>
<dbReference type="OrthoDB" id="684140at2759"/>
<gene>
    <name evidence="4" type="ORF">GQ55_8G258200</name>
</gene>
<keyword evidence="5" id="KW-1185">Reference proteome</keyword>
<dbReference type="Pfam" id="PF23598">
    <property type="entry name" value="LRR_14"/>
    <property type="match status" value="1"/>
</dbReference>
<organism evidence="4 5">
    <name type="scientific">Panicum hallii var. hallii</name>
    <dbReference type="NCBI Taxonomy" id="1504633"/>
    <lineage>
        <taxon>Eukaryota</taxon>
        <taxon>Viridiplantae</taxon>
        <taxon>Streptophyta</taxon>
        <taxon>Embryophyta</taxon>
        <taxon>Tracheophyta</taxon>
        <taxon>Spermatophyta</taxon>
        <taxon>Magnoliopsida</taxon>
        <taxon>Liliopsida</taxon>
        <taxon>Poales</taxon>
        <taxon>Poaceae</taxon>
        <taxon>PACMAD clade</taxon>
        <taxon>Panicoideae</taxon>
        <taxon>Panicodae</taxon>
        <taxon>Paniceae</taxon>
        <taxon>Panicinae</taxon>
        <taxon>Panicum</taxon>
        <taxon>Panicum sect. Panicum</taxon>
    </lineage>
</organism>
<dbReference type="InterPro" id="IPR032675">
    <property type="entry name" value="LRR_dom_sf"/>
</dbReference>